<evidence type="ECO:0000313" key="4">
    <source>
        <dbReference type="EMBL" id="ROP28437.1"/>
    </source>
</evidence>
<evidence type="ECO:0000256" key="1">
    <source>
        <dbReference type="ARBA" id="ARBA00022527"/>
    </source>
</evidence>
<dbReference type="InterPro" id="IPR003594">
    <property type="entry name" value="HATPase_dom"/>
</dbReference>
<keyword evidence="1" id="KW-0723">Serine/threonine-protein kinase</keyword>
<dbReference type="PANTHER" id="PTHR35526">
    <property type="entry name" value="ANTI-SIGMA-F FACTOR RSBW-RELATED"/>
    <property type="match status" value="1"/>
</dbReference>
<name>A0A3N1GDW8_9ACTN</name>
<dbReference type="Gene3D" id="3.30.565.10">
    <property type="entry name" value="Histidine kinase-like ATPase, C-terminal domain"/>
    <property type="match status" value="1"/>
</dbReference>
<dbReference type="InterPro" id="IPR036890">
    <property type="entry name" value="HATPase_C_sf"/>
</dbReference>
<reference evidence="4 5" key="1">
    <citation type="submission" date="2018-11" db="EMBL/GenBank/DDBJ databases">
        <title>Sequencing the genomes of 1000 actinobacteria strains.</title>
        <authorList>
            <person name="Klenk H.-P."/>
        </authorList>
    </citation>
    <scope>NUCLEOTIDE SEQUENCE [LARGE SCALE GENOMIC DNA]</scope>
    <source>
        <strain evidence="4 5">DSM 43634</strain>
    </source>
</reference>
<evidence type="ECO:0000259" key="3">
    <source>
        <dbReference type="Pfam" id="PF13581"/>
    </source>
</evidence>
<dbReference type="CDD" id="cd16936">
    <property type="entry name" value="HATPase_RsbW-like"/>
    <property type="match status" value="1"/>
</dbReference>
<keyword evidence="1" id="KW-0808">Transferase</keyword>
<accession>A0A3N1GDW8</accession>
<dbReference type="GO" id="GO:0004674">
    <property type="term" value="F:protein serine/threonine kinase activity"/>
    <property type="evidence" value="ECO:0007669"/>
    <property type="project" value="UniProtKB-KW"/>
</dbReference>
<dbReference type="SUPFAM" id="SSF55874">
    <property type="entry name" value="ATPase domain of HSP90 chaperone/DNA topoisomerase II/histidine kinase"/>
    <property type="match status" value="1"/>
</dbReference>
<feature type="domain" description="Histidine kinase/HSP90-like ATPase" evidence="3">
    <location>
        <begin position="148"/>
        <end position="262"/>
    </location>
</feature>
<organism evidence="4 5">
    <name type="scientific">Couchioplanes caeruleus</name>
    <dbReference type="NCBI Taxonomy" id="56438"/>
    <lineage>
        <taxon>Bacteria</taxon>
        <taxon>Bacillati</taxon>
        <taxon>Actinomycetota</taxon>
        <taxon>Actinomycetes</taxon>
        <taxon>Micromonosporales</taxon>
        <taxon>Micromonosporaceae</taxon>
        <taxon>Couchioplanes</taxon>
    </lineage>
</organism>
<protein>
    <recommendedName>
        <fullName evidence="3">Histidine kinase/HSP90-like ATPase domain-containing protein</fullName>
    </recommendedName>
</protein>
<evidence type="ECO:0000313" key="5">
    <source>
        <dbReference type="Proteomes" id="UP000271683"/>
    </source>
</evidence>
<proteinExistence type="predicted"/>
<feature type="region of interest" description="Disordered" evidence="2">
    <location>
        <begin position="269"/>
        <end position="297"/>
    </location>
</feature>
<comment type="caution">
    <text evidence="4">The sequence shown here is derived from an EMBL/GenBank/DDBJ whole genome shotgun (WGS) entry which is preliminary data.</text>
</comment>
<dbReference type="AlphaFoldDB" id="A0A3N1GDW8"/>
<sequence length="297" mass="31998">MDLRAPLMVNTGGPRRIEPTLTARSDIDNAVIELKVYGRWSRHLPVLAATGISKCFAESPRAVIVDLLELEDPLAASAPTWFTAGLRGRALGPPVPVLVCLPPAAPLAVRLGRMGARWSLPLYASVPQARTAVAGRLPLTERERLRLAPEPDAARLARDLVAKACRAWHLKKLRHPAQMVACELVLNAVEHAGTPIEVTVSKRGRGLHLAVADHDPRLPRLLDPASAPPGPAGEYRGQGLRVVHAVATSWGAMPTTTGKVVWTIFQERKPRRSAANPARACPRHGRPPTDTGRTAPS</sequence>
<dbReference type="Pfam" id="PF13581">
    <property type="entry name" value="HATPase_c_2"/>
    <property type="match status" value="1"/>
</dbReference>
<dbReference type="Proteomes" id="UP000271683">
    <property type="component" value="Unassembled WGS sequence"/>
</dbReference>
<evidence type="ECO:0000256" key="2">
    <source>
        <dbReference type="SAM" id="MobiDB-lite"/>
    </source>
</evidence>
<dbReference type="EMBL" id="RJKL01000001">
    <property type="protein sequence ID" value="ROP28437.1"/>
    <property type="molecule type" value="Genomic_DNA"/>
</dbReference>
<dbReference type="PANTHER" id="PTHR35526:SF3">
    <property type="entry name" value="ANTI-SIGMA-F FACTOR RSBW"/>
    <property type="match status" value="1"/>
</dbReference>
<dbReference type="InterPro" id="IPR050267">
    <property type="entry name" value="Anti-sigma-factor_SerPK"/>
</dbReference>
<dbReference type="RefSeq" id="WP_071803001.1">
    <property type="nucleotide sequence ID" value="NZ_RJKL01000001.1"/>
</dbReference>
<keyword evidence="1" id="KW-0418">Kinase</keyword>
<gene>
    <name evidence="4" type="ORF">EDD30_1198</name>
</gene>